<comment type="caution">
    <text evidence="1">The sequence shown here is derived from an EMBL/GenBank/DDBJ whole genome shotgun (WGS) entry which is preliminary data.</text>
</comment>
<evidence type="ECO:0000313" key="1">
    <source>
        <dbReference type="EMBL" id="CAH9079677.1"/>
    </source>
</evidence>
<dbReference type="AlphaFoldDB" id="A0A9P0YY24"/>
<dbReference type="OrthoDB" id="1717466at2759"/>
<keyword evidence="2" id="KW-1185">Reference proteome</keyword>
<accession>A0A9P0YY24</accession>
<dbReference type="EMBL" id="CAMAPE010000011">
    <property type="protein sequence ID" value="CAH9079677.1"/>
    <property type="molecule type" value="Genomic_DNA"/>
</dbReference>
<reference evidence="1" key="1">
    <citation type="submission" date="2022-07" db="EMBL/GenBank/DDBJ databases">
        <authorList>
            <person name="Macas J."/>
            <person name="Novak P."/>
            <person name="Neumann P."/>
        </authorList>
    </citation>
    <scope>NUCLEOTIDE SEQUENCE</scope>
</reference>
<proteinExistence type="predicted"/>
<dbReference type="Proteomes" id="UP001152484">
    <property type="component" value="Unassembled WGS sequence"/>
</dbReference>
<evidence type="ECO:0000313" key="2">
    <source>
        <dbReference type="Proteomes" id="UP001152484"/>
    </source>
</evidence>
<sequence>MLLNYAYGQPPAYGNPGQQQLQQPQSGWGPISFIGSPSFENSFGSVPPSVVSQMCHSSGHSAVACPSRVVQAHAPALAVSTGESTPAVWYPDSGASAHMTSNEGIFRELRTMVCSCNRALLLLFYRRIQMQTGLAVLTLVDPLQALLFF</sequence>
<name>A0A9P0YY24_CUSEU</name>
<protein>
    <submittedName>
        <fullName evidence="1">Uncharacterized protein</fullName>
    </submittedName>
</protein>
<gene>
    <name evidence="1" type="ORF">CEURO_LOCUS7192</name>
</gene>
<organism evidence="1 2">
    <name type="scientific">Cuscuta europaea</name>
    <name type="common">European dodder</name>
    <dbReference type="NCBI Taxonomy" id="41803"/>
    <lineage>
        <taxon>Eukaryota</taxon>
        <taxon>Viridiplantae</taxon>
        <taxon>Streptophyta</taxon>
        <taxon>Embryophyta</taxon>
        <taxon>Tracheophyta</taxon>
        <taxon>Spermatophyta</taxon>
        <taxon>Magnoliopsida</taxon>
        <taxon>eudicotyledons</taxon>
        <taxon>Gunneridae</taxon>
        <taxon>Pentapetalae</taxon>
        <taxon>asterids</taxon>
        <taxon>lamiids</taxon>
        <taxon>Solanales</taxon>
        <taxon>Convolvulaceae</taxon>
        <taxon>Cuscuteae</taxon>
        <taxon>Cuscuta</taxon>
        <taxon>Cuscuta subgen. Cuscuta</taxon>
    </lineage>
</organism>